<feature type="domain" description="Glycoside hydrolase family 31 TIM barrel" evidence="11">
    <location>
        <begin position="253"/>
        <end position="611"/>
    </location>
</feature>
<evidence type="ECO:0000259" key="11">
    <source>
        <dbReference type="Pfam" id="PF01055"/>
    </source>
</evidence>
<dbReference type="EC" id="3.2.1.20" evidence="3"/>
<evidence type="ECO:0000256" key="10">
    <source>
        <dbReference type="SAM" id="SignalP"/>
    </source>
</evidence>
<dbReference type="CDD" id="cd14752">
    <property type="entry name" value="GH31_N"/>
    <property type="match status" value="1"/>
</dbReference>
<name>A0A2P6MRU3_9EUKA</name>
<sequence>MRVFLLLLLVAIALGADTIYRLDSVQASKHGWVGSLSLVEGSSRYGQDLPQLRLTITFQTEDRLRFTISDPNVTRWRVPSFTIADHSLPTGSTNHSKFEVEWTNEPFSLRITRKSDLRVLFDTNVLGGSLTFQDQFLQISTQLGQESAIYGLGEQISNMRLDYRNYTLWTLDEGTVEKKNLYGSHPFYMQVTDGKAHGIFLHSSNGMDVEYTTTDGVDRLTYRVIGGIFDFYVFAGPTPEEVVMQYTKLVGRPYLPPYWSLGFHNCRWGYKDLAEVKEVVKGYKDADIPLETMWTDIDYMDEYRDFTFDPIRFPHDEMKRWVDELHSNGQHYMLIVDPGIQNKSGYFAFDDGEKLNLWVKNRHGESFLGKVWPGLVYFPDWFHPSANEWWQANVQRHHDIAAFDGMWIDMNEIINFCDGDCRGYTAPVSNGTFDPNFPPYGINNAGERKPLNSRSLDMDATHYGGLLQYNVHNLHGYMEARSSTMAMEKIKGERALVISRSTYAGSGSHGGHWTGDNDSTWRSLQMSLPDILNFNMYGVPMIGADICGFNGGTTEELCARWIQIGAFYPFSRDHNAINEKSQELYLWKSVAENARKVLAIRYSILPLYYTLFYEAHEGIVGTVIRPLWFHFPEDIQALDVDEQIFVGKGVLVTPVLTQNATEVTGYFPPSSRWFDFYTFREISGGYVTLPAPLDTIPIHLRGGLILPRQAPSYVLRDAINNPYDIVVVPDYDGRASGSLYLDDGKTIDTREYTYLTFEAQSNGTAGAVASKVQHDSYENSKKIPLGQVSLLGVDRRPTEVEVNGQSFEFDYEESSKTVTVHMKLPISSAFRLTWA</sequence>
<evidence type="ECO:0000256" key="9">
    <source>
        <dbReference type="RuleBase" id="RU361185"/>
    </source>
</evidence>
<organism evidence="14 15">
    <name type="scientific">Planoprotostelium fungivorum</name>
    <dbReference type="NCBI Taxonomy" id="1890364"/>
    <lineage>
        <taxon>Eukaryota</taxon>
        <taxon>Amoebozoa</taxon>
        <taxon>Evosea</taxon>
        <taxon>Variosea</taxon>
        <taxon>Cavosteliida</taxon>
        <taxon>Cavosteliaceae</taxon>
        <taxon>Planoprotostelium</taxon>
    </lineage>
</organism>
<dbReference type="CDD" id="cd06602">
    <property type="entry name" value="GH31_MGAM_SI_GAA"/>
    <property type="match status" value="1"/>
</dbReference>
<keyword evidence="7 9" id="KW-0326">Glycosidase</keyword>
<dbReference type="InterPro" id="IPR030458">
    <property type="entry name" value="Glyco_hydro_31_AS"/>
</dbReference>
<dbReference type="InterPro" id="IPR011013">
    <property type="entry name" value="Gal_mutarotase_sf_dom"/>
</dbReference>
<evidence type="ECO:0000313" key="14">
    <source>
        <dbReference type="EMBL" id="PRP74424.1"/>
    </source>
</evidence>
<protein>
    <recommendedName>
        <fullName evidence="3">alpha-glucosidase</fullName>
        <ecNumber evidence="3">3.2.1.20</ecNumber>
    </recommendedName>
    <alternativeName>
        <fullName evidence="8">Maltase</fullName>
    </alternativeName>
</protein>
<dbReference type="InterPro" id="IPR013780">
    <property type="entry name" value="Glyco_hydro_b"/>
</dbReference>
<dbReference type="SUPFAM" id="SSF51011">
    <property type="entry name" value="Glycosyl hydrolase domain"/>
    <property type="match status" value="1"/>
</dbReference>
<dbReference type="SUPFAM" id="SSF74650">
    <property type="entry name" value="Galactose mutarotase-like"/>
    <property type="match status" value="1"/>
</dbReference>
<dbReference type="InterPro" id="IPR030459">
    <property type="entry name" value="Glyco_hydro_31_CS"/>
</dbReference>
<dbReference type="Pfam" id="PF13802">
    <property type="entry name" value="Gal_mutarotas_2"/>
    <property type="match status" value="1"/>
</dbReference>
<dbReference type="Proteomes" id="UP000241769">
    <property type="component" value="Unassembled WGS sequence"/>
</dbReference>
<dbReference type="GO" id="GO:0090599">
    <property type="term" value="F:alpha-glucosidase activity"/>
    <property type="evidence" value="ECO:0007669"/>
    <property type="project" value="UniProtKB-ARBA"/>
</dbReference>
<keyword evidence="5 9" id="KW-0378">Hydrolase</keyword>
<dbReference type="PANTHER" id="PTHR22762:SF133">
    <property type="entry name" value="P-TYPE DOMAIN-CONTAINING PROTEIN"/>
    <property type="match status" value="1"/>
</dbReference>
<evidence type="ECO:0000256" key="8">
    <source>
        <dbReference type="ARBA" id="ARBA00041343"/>
    </source>
</evidence>
<reference evidence="14 15" key="1">
    <citation type="journal article" date="2018" name="Genome Biol. Evol.">
        <title>Multiple Roots of Fruiting Body Formation in Amoebozoa.</title>
        <authorList>
            <person name="Hillmann F."/>
            <person name="Forbes G."/>
            <person name="Novohradska S."/>
            <person name="Ferling I."/>
            <person name="Riege K."/>
            <person name="Groth M."/>
            <person name="Westermann M."/>
            <person name="Marz M."/>
            <person name="Spaller T."/>
            <person name="Winckler T."/>
            <person name="Schaap P."/>
            <person name="Glockner G."/>
        </authorList>
    </citation>
    <scope>NUCLEOTIDE SEQUENCE [LARGE SCALE GENOMIC DNA]</scope>
    <source>
        <strain evidence="14 15">Jena</strain>
    </source>
</reference>
<dbReference type="InterPro" id="IPR025887">
    <property type="entry name" value="Glyco_hydro_31_N_dom"/>
</dbReference>
<gene>
    <name evidence="14" type="ORF">PROFUN_06553</name>
</gene>
<dbReference type="OrthoDB" id="5839090at2759"/>
<dbReference type="AlphaFoldDB" id="A0A2P6MRU3"/>
<evidence type="ECO:0000259" key="13">
    <source>
        <dbReference type="Pfam" id="PF21365"/>
    </source>
</evidence>
<evidence type="ECO:0000256" key="7">
    <source>
        <dbReference type="ARBA" id="ARBA00023295"/>
    </source>
</evidence>
<dbReference type="PROSITE" id="PS00129">
    <property type="entry name" value="GLYCOSYL_HYDROL_F31_1"/>
    <property type="match status" value="1"/>
</dbReference>
<feature type="domain" description="Glycosyl hydrolase family 31 C-terminal" evidence="13">
    <location>
        <begin position="622"/>
        <end position="706"/>
    </location>
</feature>
<dbReference type="FunCoup" id="A0A2P6MRU3">
    <property type="interactions" value="31"/>
</dbReference>
<feature type="signal peptide" evidence="10">
    <location>
        <begin position="1"/>
        <end position="15"/>
    </location>
</feature>
<dbReference type="EMBL" id="MDYQ01000463">
    <property type="protein sequence ID" value="PRP74424.1"/>
    <property type="molecule type" value="Genomic_DNA"/>
</dbReference>
<dbReference type="STRING" id="1890364.A0A2P6MRU3"/>
<evidence type="ECO:0000313" key="15">
    <source>
        <dbReference type="Proteomes" id="UP000241769"/>
    </source>
</evidence>
<evidence type="ECO:0000256" key="3">
    <source>
        <dbReference type="ARBA" id="ARBA00012741"/>
    </source>
</evidence>
<dbReference type="Gene3D" id="3.20.20.80">
    <property type="entry name" value="Glycosidases"/>
    <property type="match status" value="1"/>
</dbReference>
<evidence type="ECO:0000259" key="12">
    <source>
        <dbReference type="Pfam" id="PF13802"/>
    </source>
</evidence>
<feature type="chain" id="PRO_5015171864" description="alpha-glucosidase" evidence="10">
    <location>
        <begin position="16"/>
        <end position="835"/>
    </location>
</feature>
<dbReference type="PROSITE" id="PS00707">
    <property type="entry name" value="GLYCOSYL_HYDROL_F31_2"/>
    <property type="match status" value="1"/>
</dbReference>
<dbReference type="InterPro" id="IPR017853">
    <property type="entry name" value="GH"/>
</dbReference>
<dbReference type="Gene3D" id="2.60.40.1180">
    <property type="entry name" value="Golgi alpha-mannosidase II"/>
    <property type="match status" value="2"/>
</dbReference>
<dbReference type="Pfam" id="PF01055">
    <property type="entry name" value="Glyco_hydro_31_2nd"/>
    <property type="match status" value="1"/>
</dbReference>
<evidence type="ECO:0000256" key="6">
    <source>
        <dbReference type="ARBA" id="ARBA00023180"/>
    </source>
</evidence>
<dbReference type="SUPFAM" id="SSF51445">
    <property type="entry name" value="(Trans)glycosidases"/>
    <property type="match status" value="1"/>
</dbReference>
<evidence type="ECO:0000256" key="1">
    <source>
        <dbReference type="ARBA" id="ARBA00001657"/>
    </source>
</evidence>
<dbReference type="GO" id="GO:0030246">
    <property type="term" value="F:carbohydrate binding"/>
    <property type="evidence" value="ECO:0007669"/>
    <property type="project" value="InterPro"/>
</dbReference>
<dbReference type="Pfam" id="PF21365">
    <property type="entry name" value="Glyco_hydro_31_3rd"/>
    <property type="match status" value="1"/>
</dbReference>
<keyword evidence="6" id="KW-0325">Glycoprotein</keyword>
<dbReference type="PANTHER" id="PTHR22762">
    <property type="entry name" value="ALPHA-GLUCOSIDASE"/>
    <property type="match status" value="1"/>
</dbReference>
<proteinExistence type="inferred from homology"/>
<evidence type="ECO:0000256" key="4">
    <source>
        <dbReference type="ARBA" id="ARBA00022729"/>
    </source>
</evidence>
<comment type="catalytic activity">
    <reaction evidence="1">
        <text>Hydrolysis of terminal, non-reducing (1-&gt;4)-linked alpha-D-glucose residues with release of alpha-D-glucose.</text>
        <dbReference type="EC" id="3.2.1.20"/>
    </reaction>
</comment>
<keyword evidence="4 10" id="KW-0732">Signal</keyword>
<comment type="caution">
    <text evidence="14">The sequence shown here is derived from an EMBL/GenBank/DDBJ whole genome shotgun (WGS) entry which is preliminary data.</text>
</comment>
<accession>A0A2P6MRU3</accession>
<feature type="domain" description="Glycoside hydrolase family 31 N-terminal" evidence="12">
    <location>
        <begin position="54"/>
        <end position="207"/>
    </location>
</feature>
<evidence type="ECO:0000256" key="2">
    <source>
        <dbReference type="ARBA" id="ARBA00007806"/>
    </source>
</evidence>
<dbReference type="InterPro" id="IPR048395">
    <property type="entry name" value="Glyco_hydro_31_C"/>
</dbReference>
<comment type="similarity">
    <text evidence="2 9">Belongs to the glycosyl hydrolase 31 family.</text>
</comment>
<evidence type="ECO:0000256" key="5">
    <source>
        <dbReference type="ARBA" id="ARBA00022801"/>
    </source>
</evidence>
<dbReference type="GO" id="GO:0005975">
    <property type="term" value="P:carbohydrate metabolic process"/>
    <property type="evidence" value="ECO:0007669"/>
    <property type="project" value="InterPro"/>
</dbReference>
<dbReference type="InterPro" id="IPR000322">
    <property type="entry name" value="Glyco_hydro_31_TIM"/>
</dbReference>
<keyword evidence="15" id="KW-1185">Reference proteome</keyword>
<dbReference type="InParanoid" id="A0A2P6MRU3"/>
<dbReference type="Gene3D" id="2.60.40.1760">
    <property type="entry name" value="glycosyl hydrolase (family 31)"/>
    <property type="match status" value="1"/>
</dbReference>